<dbReference type="SMART" id="SM01191">
    <property type="entry name" value="ENT"/>
    <property type="match status" value="1"/>
</dbReference>
<keyword evidence="2" id="KW-0539">Nucleus</keyword>
<evidence type="ECO:0000259" key="3">
    <source>
        <dbReference type="PROSITE" id="PS51138"/>
    </source>
</evidence>
<dbReference type="PANTHER" id="PTHR16500:SF3">
    <property type="entry name" value="BRCA2-INTERACTING TRANSCRIPTIONAL REPRESSOR EMSY"/>
    <property type="match status" value="1"/>
</dbReference>
<dbReference type="InterPro" id="IPR005491">
    <property type="entry name" value="ENT_dom"/>
</dbReference>
<dbReference type="GO" id="GO:0006355">
    <property type="term" value="P:regulation of DNA-templated transcription"/>
    <property type="evidence" value="ECO:0007669"/>
    <property type="project" value="InterPro"/>
</dbReference>
<evidence type="ECO:0000256" key="1">
    <source>
        <dbReference type="ARBA" id="ARBA00004123"/>
    </source>
</evidence>
<keyword evidence="5" id="KW-1185">Reference proteome</keyword>
<evidence type="ECO:0000256" key="2">
    <source>
        <dbReference type="ARBA" id="ARBA00023242"/>
    </source>
</evidence>
<evidence type="ECO:0000313" key="5">
    <source>
        <dbReference type="Proteomes" id="UP000410492"/>
    </source>
</evidence>
<dbReference type="Proteomes" id="UP000410492">
    <property type="component" value="Unassembled WGS sequence"/>
</dbReference>
<accession>A0A653D200</accession>
<dbReference type="PANTHER" id="PTHR16500">
    <property type="entry name" value="BRCA2-INTERACTING TRANSCRIPTIONAL REPRESSOR EMSY"/>
    <property type="match status" value="1"/>
</dbReference>
<dbReference type="OrthoDB" id="10035579at2759"/>
<dbReference type="Pfam" id="PF03735">
    <property type="entry name" value="ENT"/>
    <property type="match status" value="1"/>
</dbReference>
<sequence>MWPVLLDMTKEESIQNLRNLELEAYSQLVSALRAQGTLTSDKRKLLKETGYLLNITQERHKAEVRRAISDERLNTIAYQ</sequence>
<dbReference type="InterPro" id="IPR036142">
    <property type="entry name" value="ENT_dom-like_sf"/>
</dbReference>
<gene>
    <name evidence="4" type="ORF">CALMAC_LOCUS13751</name>
</gene>
<dbReference type="InterPro" id="IPR033482">
    <property type="entry name" value="EMSY"/>
</dbReference>
<dbReference type="PROSITE" id="PS51138">
    <property type="entry name" value="ENT"/>
    <property type="match status" value="1"/>
</dbReference>
<dbReference type="SUPFAM" id="SSF158639">
    <property type="entry name" value="ENT-like"/>
    <property type="match status" value="1"/>
</dbReference>
<dbReference type="EMBL" id="CAACVG010009789">
    <property type="protein sequence ID" value="VEN54207.1"/>
    <property type="molecule type" value="Genomic_DNA"/>
</dbReference>
<proteinExistence type="predicted"/>
<protein>
    <recommendedName>
        <fullName evidence="3">ENT domain-containing protein</fullName>
    </recommendedName>
</protein>
<feature type="domain" description="ENT" evidence="3">
    <location>
        <begin position="13"/>
        <end position="79"/>
    </location>
</feature>
<evidence type="ECO:0000313" key="4">
    <source>
        <dbReference type="EMBL" id="VEN54207.1"/>
    </source>
</evidence>
<name>A0A653D200_CALMS</name>
<dbReference type="Gene3D" id="1.10.1240.40">
    <property type="entry name" value="ENT domain"/>
    <property type="match status" value="1"/>
</dbReference>
<dbReference type="GO" id="GO:0005654">
    <property type="term" value="C:nucleoplasm"/>
    <property type="evidence" value="ECO:0007669"/>
    <property type="project" value="TreeGrafter"/>
</dbReference>
<organism evidence="4 5">
    <name type="scientific">Callosobruchus maculatus</name>
    <name type="common">Southern cowpea weevil</name>
    <name type="synonym">Pulse bruchid</name>
    <dbReference type="NCBI Taxonomy" id="64391"/>
    <lineage>
        <taxon>Eukaryota</taxon>
        <taxon>Metazoa</taxon>
        <taxon>Ecdysozoa</taxon>
        <taxon>Arthropoda</taxon>
        <taxon>Hexapoda</taxon>
        <taxon>Insecta</taxon>
        <taxon>Pterygota</taxon>
        <taxon>Neoptera</taxon>
        <taxon>Endopterygota</taxon>
        <taxon>Coleoptera</taxon>
        <taxon>Polyphaga</taxon>
        <taxon>Cucujiformia</taxon>
        <taxon>Chrysomeloidea</taxon>
        <taxon>Chrysomelidae</taxon>
        <taxon>Bruchinae</taxon>
        <taxon>Bruchini</taxon>
        <taxon>Callosobruchus</taxon>
    </lineage>
</organism>
<reference evidence="4 5" key="1">
    <citation type="submission" date="2019-01" db="EMBL/GenBank/DDBJ databases">
        <authorList>
            <person name="Sayadi A."/>
        </authorList>
    </citation>
    <scope>NUCLEOTIDE SEQUENCE [LARGE SCALE GENOMIC DNA]</scope>
</reference>
<comment type="subcellular location">
    <subcellularLocation>
        <location evidence="1">Nucleus</location>
    </subcellularLocation>
</comment>
<dbReference type="AlphaFoldDB" id="A0A653D200"/>